<evidence type="ECO:0000256" key="2">
    <source>
        <dbReference type="ARBA" id="ARBA00007362"/>
    </source>
</evidence>
<evidence type="ECO:0000256" key="4">
    <source>
        <dbReference type="ARBA" id="ARBA00022475"/>
    </source>
</evidence>
<dbReference type="InterPro" id="IPR000620">
    <property type="entry name" value="EamA_dom"/>
</dbReference>
<dbReference type="Pfam" id="PF00892">
    <property type="entry name" value="EamA"/>
    <property type="match status" value="1"/>
</dbReference>
<evidence type="ECO:0000313" key="10">
    <source>
        <dbReference type="EMBL" id="GAG03359.1"/>
    </source>
</evidence>
<proteinExistence type="inferred from homology"/>
<evidence type="ECO:0000256" key="1">
    <source>
        <dbReference type="ARBA" id="ARBA00004651"/>
    </source>
</evidence>
<dbReference type="EMBL" id="BARS01022731">
    <property type="protein sequence ID" value="GAG03359.1"/>
    <property type="molecule type" value="Genomic_DNA"/>
</dbReference>
<dbReference type="NCBIfam" id="TIGR00688">
    <property type="entry name" value="rarD"/>
    <property type="match status" value="1"/>
</dbReference>
<keyword evidence="7 8" id="KW-0472">Membrane</keyword>
<feature type="transmembrane region" description="Helical" evidence="8">
    <location>
        <begin position="5"/>
        <end position="22"/>
    </location>
</feature>
<comment type="caution">
    <text evidence="10">The sequence shown here is derived from an EMBL/GenBank/DDBJ whole genome shotgun (WGS) entry which is preliminary data.</text>
</comment>
<feature type="transmembrane region" description="Helical" evidence="8">
    <location>
        <begin position="99"/>
        <end position="117"/>
    </location>
</feature>
<feature type="transmembrane region" description="Helical" evidence="8">
    <location>
        <begin position="67"/>
        <end position="87"/>
    </location>
</feature>
<feature type="domain" description="EamA" evidence="9">
    <location>
        <begin position="3"/>
        <end position="139"/>
    </location>
</feature>
<accession>X0UC32</accession>
<evidence type="ECO:0000256" key="6">
    <source>
        <dbReference type="ARBA" id="ARBA00022989"/>
    </source>
</evidence>
<dbReference type="PANTHER" id="PTHR22911:SF137">
    <property type="entry name" value="SOLUTE CARRIER FAMILY 35 MEMBER G2-RELATED"/>
    <property type="match status" value="1"/>
</dbReference>
<keyword evidence="5 8" id="KW-0812">Transmembrane</keyword>
<dbReference type="PANTHER" id="PTHR22911">
    <property type="entry name" value="ACYL-MALONYL CONDENSING ENZYME-RELATED"/>
    <property type="match status" value="1"/>
</dbReference>
<evidence type="ECO:0000259" key="9">
    <source>
        <dbReference type="Pfam" id="PF00892"/>
    </source>
</evidence>
<evidence type="ECO:0000256" key="3">
    <source>
        <dbReference type="ARBA" id="ARBA00022448"/>
    </source>
</evidence>
<protein>
    <recommendedName>
        <fullName evidence="9">EamA domain-containing protein</fullName>
    </recommendedName>
</protein>
<evidence type="ECO:0000256" key="8">
    <source>
        <dbReference type="SAM" id="Phobius"/>
    </source>
</evidence>
<keyword evidence="6 8" id="KW-1133">Transmembrane helix</keyword>
<feature type="transmembrane region" description="Helical" evidence="8">
    <location>
        <begin position="124"/>
        <end position="140"/>
    </location>
</feature>
<evidence type="ECO:0000256" key="7">
    <source>
        <dbReference type="ARBA" id="ARBA00023136"/>
    </source>
</evidence>
<dbReference type="InterPro" id="IPR004626">
    <property type="entry name" value="RarD"/>
</dbReference>
<reference evidence="10" key="1">
    <citation type="journal article" date="2014" name="Front. Microbiol.">
        <title>High frequency of phylogenetically diverse reductive dehalogenase-homologous genes in deep subseafloor sedimentary metagenomes.</title>
        <authorList>
            <person name="Kawai M."/>
            <person name="Futagami T."/>
            <person name="Toyoda A."/>
            <person name="Takaki Y."/>
            <person name="Nishi S."/>
            <person name="Hori S."/>
            <person name="Arai W."/>
            <person name="Tsubouchi T."/>
            <person name="Morono Y."/>
            <person name="Uchiyama I."/>
            <person name="Ito T."/>
            <person name="Fujiyama A."/>
            <person name="Inagaki F."/>
            <person name="Takami H."/>
        </authorList>
    </citation>
    <scope>NUCLEOTIDE SEQUENCE</scope>
    <source>
        <strain evidence="10">Expedition CK06-06</strain>
    </source>
</reference>
<sequence length="221" mass="24642">MNRGIWYGIGAYLIWGFFPIYLKALQGVPSLEIMFHRVLWAFLFVALLVILRQDWPRLKESIQKPRILLTYTLTASLLAINWLVYIYGINSGQVVETSLGYFINPLVSIALGVVILHERLRPKQWFPIGLAAIGVLYLTLQYGSLPWIALALAFSFGLYGLFKKISPLNALHGLTLETGILFIPALLYLLFAESRASGSFGHLGMNVTILLAFSGVVTALP</sequence>
<feature type="transmembrane region" description="Helical" evidence="8">
    <location>
        <begin position="174"/>
        <end position="191"/>
    </location>
</feature>
<comment type="subcellular location">
    <subcellularLocation>
        <location evidence="1">Cell membrane</location>
        <topology evidence="1">Multi-pass membrane protein</topology>
    </subcellularLocation>
</comment>
<feature type="non-terminal residue" evidence="10">
    <location>
        <position position="221"/>
    </location>
</feature>
<dbReference type="AlphaFoldDB" id="X0UC32"/>
<feature type="transmembrane region" description="Helical" evidence="8">
    <location>
        <begin position="34"/>
        <end position="55"/>
    </location>
</feature>
<dbReference type="InterPro" id="IPR037185">
    <property type="entry name" value="EmrE-like"/>
</dbReference>
<organism evidence="10">
    <name type="scientific">marine sediment metagenome</name>
    <dbReference type="NCBI Taxonomy" id="412755"/>
    <lineage>
        <taxon>unclassified sequences</taxon>
        <taxon>metagenomes</taxon>
        <taxon>ecological metagenomes</taxon>
    </lineage>
</organism>
<feature type="transmembrane region" description="Helical" evidence="8">
    <location>
        <begin position="203"/>
        <end position="220"/>
    </location>
</feature>
<name>X0UC32_9ZZZZ</name>
<dbReference type="SUPFAM" id="SSF103481">
    <property type="entry name" value="Multidrug resistance efflux transporter EmrE"/>
    <property type="match status" value="1"/>
</dbReference>
<comment type="similarity">
    <text evidence="2">Belongs to the EamA transporter family.</text>
</comment>
<evidence type="ECO:0000256" key="5">
    <source>
        <dbReference type="ARBA" id="ARBA00022692"/>
    </source>
</evidence>
<gene>
    <name evidence="10" type="ORF">S01H1_36294</name>
</gene>
<keyword evidence="3" id="KW-0813">Transport</keyword>
<dbReference type="GO" id="GO:0005886">
    <property type="term" value="C:plasma membrane"/>
    <property type="evidence" value="ECO:0007669"/>
    <property type="project" value="UniProtKB-SubCell"/>
</dbReference>
<keyword evidence="4" id="KW-1003">Cell membrane</keyword>